<sequence>MSAKPSTDLLAAVSELHQFISTIPSWKNTPDEQKKKEELLNLTIKAYRKVKAEGFREEKHLGHSLINWINSWSRPYASTPHNIPLSIFSDNDFSKPPPLLKKYSTTTAKPKGSSSKRRKRSPSPPDESDDADEKDKVDRDQDEGEEEDDAEDDEDEDDSEDEDEDEDAQGRTQKGRNQSSKKAPPKDSIVVKKEKSVPPTKPQPTKVALNAKAQKQVLGHTRALMEVFKNERKDYLQENCDLKEHLHKLEGSFNEHRLEMKNMLASFKDHSLGLASKATPDHRPTTNSNPGMSNDNASTAAPDPPALNQSTTPAVPANLFEEWNYHCGQVQQGSYPPLPQSQVANNYITQLTPMEIKTLINYPDGDNASSSGPGQPQH</sequence>
<organism evidence="2 3">
    <name type="scientific">Coprinopsis cinerea (strain Okayama-7 / 130 / ATCC MYA-4618 / FGSC 9003)</name>
    <name type="common">Inky cap fungus</name>
    <name type="synonym">Hormographiella aspergillata</name>
    <dbReference type="NCBI Taxonomy" id="240176"/>
    <lineage>
        <taxon>Eukaryota</taxon>
        <taxon>Fungi</taxon>
        <taxon>Dikarya</taxon>
        <taxon>Basidiomycota</taxon>
        <taxon>Agaricomycotina</taxon>
        <taxon>Agaricomycetes</taxon>
        <taxon>Agaricomycetidae</taxon>
        <taxon>Agaricales</taxon>
        <taxon>Agaricineae</taxon>
        <taxon>Psathyrellaceae</taxon>
        <taxon>Coprinopsis</taxon>
    </lineage>
</organism>
<protein>
    <submittedName>
        <fullName evidence="2">Uncharacterized protein</fullName>
    </submittedName>
</protein>
<dbReference type="AlphaFoldDB" id="A8N0Z4"/>
<reference evidence="2 3" key="1">
    <citation type="journal article" date="2010" name="Proc. Natl. Acad. Sci. U.S.A.">
        <title>Insights into evolution of multicellular fungi from the assembled chromosomes of the mushroom Coprinopsis cinerea (Coprinus cinereus).</title>
        <authorList>
            <person name="Stajich J.E."/>
            <person name="Wilke S.K."/>
            <person name="Ahren D."/>
            <person name="Au C.H."/>
            <person name="Birren B.W."/>
            <person name="Borodovsky M."/>
            <person name="Burns C."/>
            <person name="Canback B."/>
            <person name="Casselton L.A."/>
            <person name="Cheng C.K."/>
            <person name="Deng J."/>
            <person name="Dietrich F.S."/>
            <person name="Fargo D.C."/>
            <person name="Farman M.L."/>
            <person name="Gathman A.C."/>
            <person name="Goldberg J."/>
            <person name="Guigo R."/>
            <person name="Hoegger P.J."/>
            <person name="Hooker J.B."/>
            <person name="Huggins A."/>
            <person name="James T.Y."/>
            <person name="Kamada T."/>
            <person name="Kilaru S."/>
            <person name="Kodira C."/>
            <person name="Kues U."/>
            <person name="Kupfer D."/>
            <person name="Kwan H.S."/>
            <person name="Lomsadze A."/>
            <person name="Li W."/>
            <person name="Lilly W.W."/>
            <person name="Ma L.J."/>
            <person name="Mackey A.J."/>
            <person name="Manning G."/>
            <person name="Martin F."/>
            <person name="Muraguchi H."/>
            <person name="Natvig D.O."/>
            <person name="Palmerini H."/>
            <person name="Ramesh M.A."/>
            <person name="Rehmeyer C.J."/>
            <person name="Roe B.A."/>
            <person name="Shenoy N."/>
            <person name="Stanke M."/>
            <person name="Ter-Hovhannisyan V."/>
            <person name="Tunlid A."/>
            <person name="Velagapudi R."/>
            <person name="Vision T.J."/>
            <person name="Zeng Q."/>
            <person name="Zolan M.E."/>
            <person name="Pukkila P.J."/>
        </authorList>
    </citation>
    <scope>NUCLEOTIDE SEQUENCE [LARGE SCALE GENOMIC DNA]</scope>
    <source>
        <strain evidence="3">Okayama-7 / 130 / ATCC MYA-4618 / FGSC 9003</strain>
    </source>
</reference>
<feature type="compositionally biased region" description="Acidic residues" evidence="1">
    <location>
        <begin position="140"/>
        <end position="167"/>
    </location>
</feature>
<feature type="compositionally biased region" description="Polar residues" evidence="1">
    <location>
        <begin position="170"/>
        <end position="181"/>
    </location>
</feature>
<dbReference type="Proteomes" id="UP000001861">
    <property type="component" value="Unassembled WGS sequence"/>
</dbReference>
<comment type="caution">
    <text evidence="2">The sequence shown here is derived from an EMBL/GenBank/DDBJ whole genome shotgun (WGS) entry which is preliminary data.</text>
</comment>
<feature type="compositionally biased region" description="Polar residues" evidence="1">
    <location>
        <begin position="285"/>
        <end position="299"/>
    </location>
</feature>
<dbReference type="RefSeq" id="XP_001828551.2">
    <property type="nucleotide sequence ID" value="XM_001828499.2"/>
</dbReference>
<evidence type="ECO:0000256" key="1">
    <source>
        <dbReference type="SAM" id="MobiDB-lite"/>
    </source>
</evidence>
<name>A8N0Z4_COPC7</name>
<evidence type="ECO:0000313" key="3">
    <source>
        <dbReference type="Proteomes" id="UP000001861"/>
    </source>
</evidence>
<dbReference type="EMBL" id="AACS02000001">
    <property type="protein sequence ID" value="EAU93265.2"/>
    <property type="molecule type" value="Genomic_DNA"/>
</dbReference>
<gene>
    <name evidence="2" type="ORF">CC1G_11999</name>
</gene>
<feature type="region of interest" description="Disordered" evidence="1">
    <location>
        <begin position="97"/>
        <end position="212"/>
    </location>
</feature>
<proteinExistence type="predicted"/>
<dbReference type="VEuPathDB" id="FungiDB:CC1G_11999"/>
<feature type="region of interest" description="Disordered" evidence="1">
    <location>
        <begin position="277"/>
        <end position="312"/>
    </location>
</feature>
<evidence type="ECO:0000313" key="2">
    <source>
        <dbReference type="EMBL" id="EAU93265.2"/>
    </source>
</evidence>
<dbReference type="InParanoid" id="A8N0Z4"/>
<keyword evidence="3" id="KW-1185">Reference proteome</keyword>
<dbReference type="GeneID" id="6004973"/>
<dbReference type="HOGENOM" id="CLU_731613_0_0_1"/>
<accession>A8N0Z4</accession>
<dbReference type="KEGG" id="cci:CC1G_11999"/>